<organism evidence="2 3">
    <name type="scientific">Candidatus Uhrbacteria bacterium CG_4_9_14_3_um_filter_41_35</name>
    <dbReference type="NCBI Taxonomy" id="1975034"/>
    <lineage>
        <taxon>Bacteria</taxon>
        <taxon>Candidatus Uhriibacteriota</taxon>
    </lineage>
</organism>
<reference evidence="3" key="1">
    <citation type="submission" date="2017-09" db="EMBL/GenBank/DDBJ databases">
        <title>Depth-based differentiation of microbial function through sediment-hosted aquifers and enrichment of novel symbionts in the deep terrestrial subsurface.</title>
        <authorList>
            <person name="Probst A.J."/>
            <person name="Ladd B."/>
            <person name="Jarett J.K."/>
            <person name="Geller-Mcgrath D.E."/>
            <person name="Sieber C.M.K."/>
            <person name="Emerson J.B."/>
            <person name="Anantharaman K."/>
            <person name="Thomas B.C."/>
            <person name="Malmstrom R."/>
            <person name="Stieglmeier M."/>
            <person name="Klingl A."/>
            <person name="Woyke T."/>
            <person name="Ryan C.M."/>
            <person name="Banfield J.F."/>
        </authorList>
    </citation>
    <scope>NUCLEOTIDE SEQUENCE [LARGE SCALE GENOMIC DNA]</scope>
</reference>
<evidence type="ECO:0000313" key="2">
    <source>
        <dbReference type="EMBL" id="PJA46998.1"/>
    </source>
</evidence>
<dbReference type="InterPro" id="IPR028096">
    <property type="entry name" value="EfeO_Cupredoxin"/>
</dbReference>
<dbReference type="InterPro" id="IPR052721">
    <property type="entry name" value="ET_Amicyanin"/>
</dbReference>
<name>A0A2M7XGJ2_9BACT</name>
<dbReference type="Gene3D" id="2.60.40.420">
    <property type="entry name" value="Cupredoxins - blue copper proteins"/>
    <property type="match status" value="1"/>
</dbReference>
<dbReference type="EMBL" id="PFWT01000004">
    <property type="protein sequence ID" value="PJA46998.1"/>
    <property type="molecule type" value="Genomic_DNA"/>
</dbReference>
<comment type="caution">
    <text evidence="2">The sequence shown here is derived from an EMBL/GenBank/DDBJ whole genome shotgun (WGS) entry which is preliminary data.</text>
</comment>
<sequence length="271" mass="29075">MSTTLSTKKITLATAAILVAVAGYFFISTSSADALTPLASVQSGDLVRGEATPAVYYIGADGQRYVFPNSNTYFTWYTDFDNVKFLSDADLGKLKIGGNVTYRPGVTMIKINTDPKTYAVSKDGTLRHVTSEDIAIGLYGTNWNKNVHDMPDSFFGNYTIGSAIVSTSEFVPANETATASTINSDKDLQAPATMSIGSNGYTPVDVTITPGRSIKFTNNDTINHTVTSDDLSWGTGTIQPGDSKIVSFDKAGTFPFFDSYNSQNTGAIYVQ</sequence>
<feature type="domain" description="EfeO-type cupredoxin-like" evidence="1">
    <location>
        <begin position="186"/>
        <end position="268"/>
    </location>
</feature>
<evidence type="ECO:0000313" key="3">
    <source>
        <dbReference type="Proteomes" id="UP000231263"/>
    </source>
</evidence>
<dbReference type="InterPro" id="IPR008972">
    <property type="entry name" value="Cupredoxin"/>
</dbReference>
<accession>A0A2M7XGJ2</accession>
<gene>
    <name evidence="2" type="ORF">CO173_00530</name>
</gene>
<dbReference type="Proteomes" id="UP000231263">
    <property type="component" value="Unassembled WGS sequence"/>
</dbReference>
<evidence type="ECO:0000259" key="1">
    <source>
        <dbReference type="Pfam" id="PF13473"/>
    </source>
</evidence>
<protein>
    <recommendedName>
        <fullName evidence="1">EfeO-type cupredoxin-like domain-containing protein</fullName>
    </recommendedName>
</protein>
<dbReference type="PANTHER" id="PTHR36507:SF1">
    <property type="entry name" value="BLL1555 PROTEIN"/>
    <property type="match status" value="1"/>
</dbReference>
<proteinExistence type="predicted"/>
<dbReference type="AlphaFoldDB" id="A0A2M7XGJ2"/>
<dbReference type="PANTHER" id="PTHR36507">
    <property type="entry name" value="BLL1555 PROTEIN"/>
    <property type="match status" value="1"/>
</dbReference>
<dbReference type="Pfam" id="PF13473">
    <property type="entry name" value="Cupredoxin_1"/>
    <property type="match status" value="1"/>
</dbReference>
<dbReference type="SUPFAM" id="SSF49503">
    <property type="entry name" value="Cupredoxins"/>
    <property type="match status" value="1"/>
</dbReference>